<keyword evidence="7 8" id="KW-0472">Membrane</keyword>
<gene>
    <name evidence="10" type="ORF">CC84DRAFT_1193392</name>
</gene>
<organism evidence="10 11">
    <name type="scientific">Paraphaeosphaeria sporulosa</name>
    <dbReference type="NCBI Taxonomy" id="1460663"/>
    <lineage>
        <taxon>Eukaryota</taxon>
        <taxon>Fungi</taxon>
        <taxon>Dikarya</taxon>
        <taxon>Ascomycota</taxon>
        <taxon>Pezizomycotina</taxon>
        <taxon>Dothideomycetes</taxon>
        <taxon>Pleosporomycetidae</taxon>
        <taxon>Pleosporales</taxon>
        <taxon>Massarineae</taxon>
        <taxon>Didymosphaeriaceae</taxon>
        <taxon>Paraphaeosphaeria</taxon>
    </lineage>
</organism>
<dbReference type="Proteomes" id="UP000077069">
    <property type="component" value="Unassembled WGS sequence"/>
</dbReference>
<feature type="transmembrane region" description="Helical" evidence="8">
    <location>
        <begin position="222"/>
        <end position="240"/>
    </location>
</feature>
<evidence type="ECO:0000313" key="10">
    <source>
        <dbReference type="EMBL" id="OAG09656.1"/>
    </source>
</evidence>
<evidence type="ECO:0000256" key="1">
    <source>
        <dbReference type="ARBA" id="ARBA00004127"/>
    </source>
</evidence>
<dbReference type="Pfam" id="PF01699">
    <property type="entry name" value="Na_Ca_ex"/>
    <property type="match status" value="2"/>
</dbReference>
<protein>
    <recommendedName>
        <fullName evidence="9">Sodium/calcium exchanger membrane region domain-containing protein</fullName>
    </recommendedName>
</protein>
<comment type="subcellular location">
    <subcellularLocation>
        <location evidence="1">Endomembrane system</location>
        <topology evidence="1">Multi-pass membrane protein</topology>
    </subcellularLocation>
</comment>
<accession>A0A177CQS2</accession>
<dbReference type="GeneID" id="28764779"/>
<comment type="similarity">
    <text evidence="2">Belongs to the Ca(2+):cation antiporter (CaCA) (TC 2.A.19) family.</text>
</comment>
<dbReference type="InterPro" id="IPR004713">
    <property type="entry name" value="CaH_exchang"/>
</dbReference>
<evidence type="ECO:0000256" key="7">
    <source>
        <dbReference type="ARBA" id="ARBA00023136"/>
    </source>
</evidence>
<keyword evidence="3" id="KW-0813">Transport</keyword>
<dbReference type="InterPro" id="IPR044880">
    <property type="entry name" value="NCX_ion-bd_dom_sf"/>
</dbReference>
<feature type="domain" description="Sodium/calcium exchanger membrane region" evidence="9">
    <location>
        <begin position="376"/>
        <end position="514"/>
    </location>
</feature>
<keyword evidence="5 8" id="KW-1133">Transmembrane helix</keyword>
<keyword evidence="11" id="KW-1185">Reference proteome</keyword>
<evidence type="ECO:0000313" key="11">
    <source>
        <dbReference type="Proteomes" id="UP000077069"/>
    </source>
</evidence>
<feature type="transmembrane region" description="Helical" evidence="8">
    <location>
        <begin position="373"/>
        <end position="397"/>
    </location>
</feature>
<dbReference type="Gene3D" id="1.20.1420.30">
    <property type="entry name" value="NCX, central ion-binding region"/>
    <property type="match status" value="2"/>
</dbReference>
<dbReference type="GO" id="GO:0015369">
    <property type="term" value="F:calcium:proton antiporter activity"/>
    <property type="evidence" value="ECO:0007669"/>
    <property type="project" value="TreeGrafter"/>
</dbReference>
<sequence length="525" mass="57329">MEHVSRIDTAREAVDQALNFADDEPLSGETPVHDIVLSDPLLQHLPFEGYRILDPQSSRAAPIKPLCDRTHSYISFVTPVFGDDRATGFAKRAASICRFVGRNWNNLLLVFVPMGIIAPELGCGDTVVFVFNCFAIVPLADVLCRATDDVSSFLGDTAGALLNVTMGNATELAIFSHALLQRQYAIVRTSLLGSIIVNMLLVLGLSILAGEIQMRGQSYNVLATRVAAGLLCLTTVSLLVPSTIKSSSDNIIQKRDILGISRGTSIVLIVVYIVYLWTQVKSTRFSYKPLIELGDEPVVQEMQESLELDRGSIHRRTLSYPRTFAPLPRSDIAAPAQYIDNRDLPDPYLAETFSDQMTATLELVRTIPWVRKAIPVAMMILSTCLISICGELLVGSIDHFVDHSPISKTMVGLIILPVVGNASELISGIMFAYRKQMDLAFAICIGSAIQMALLVAPLVVLLGWTLGREMSLNFSLFEAITLVASTVLFFSLVFDDRCSTIKGASLIAGYTIISLTSNFITSTED</sequence>
<dbReference type="InterPro" id="IPR004837">
    <property type="entry name" value="NaCa_Exmemb"/>
</dbReference>
<dbReference type="GO" id="GO:0012505">
    <property type="term" value="C:endomembrane system"/>
    <property type="evidence" value="ECO:0007669"/>
    <property type="project" value="UniProtKB-SubCell"/>
</dbReference>
<evidence type="ECO:0000256" key="2">
    <source>
        <dbReference type="ARBA" id="ARBA00008170"/>
    </source>
</evidence>
<evidence type="ECO:0000256" key="8">
    <source>
        <dbReference type="SAM" id="Phobius"/>
    </source>
</evidence>
<keyword evidence="6" id="KW-0406">Ion transport</keyword>
<proteinExistence type="inferred from homology"/>
<feature type="transmembrane region" description="Helical" evidence="8">
    <location>
        <begin position="260"/>
        <end position="278"/>
    </location>
</feature>
<evidence type="ECO:0000256" key="4">
    <source>
        <dbReference type="ARBA" id="ARBA00022692"/>
    </source>
</evidence>
<feature type="transmembrane region" description="Helical" evidence="8">
    <location>
        <begin position="439"/>
        <end position="464"/>
    </location>
</feature>
<feature type="transmembrane region" description="Helical" evidence="8">
    <location>
        <begin position="476"/>
        <end position="494"/>
    </location>
</feature>
<dbReference type="PANTHER" id="PTHR31503">
    <property type="entry name" value="VACUOLAR CALCIUM ION TRANSPORTER"/>
    <property type="match status" value="1"/>
</dbReference>
<evidence type="ECO:0000256" key="3">
    <source>
        <dbReference type="ARBA" id="ARBA00022448"/>
    </source>
</evidence>
<evidence type="ECO:0000259" key="9">
    <source>
        <dbReference type="Pfam" id="PF01699"/>
    </source>
</evidence>
<evidence type="ECO:0000256" key="6">
    <source>
        <dbReference type="ARBA" id="ARBA00023065"/>
    </source>
</evidence>
<dbReference type="OrthoDB" id="1699231at2759"/>
<dbReference type="RefSeq" id="XP_018040021.1">
    <property type="nucleotide sequence ID" value="XM_018181293.1"/>
</dbReference>
<dbReference type="GO" id="GO:0006874">
    <property type="term" value="P:intracellular calcium ion homeostasis"/>
    <property type="evidence" value="ECO:0007669"/>
    <property type="project" value="TreeGrafter"/>
</dbReference>
<dbReference type="InParanoid" id="A0A177CQS2"/>
<dbReference type="STRING" id="1460663.A0A177CQS2"/>
<keyword evidence="4 8" id="KW-0812">Transmembrane</keyword>
<feature type="transmembrane region" description="Helical" evidence="8">
    <location>
        <begin position="409"/>
        <end position="432"/>
    </location>
</feature>
<reference evidence="10 11" key="1">
    <citation type="submission" date="2016-05" db="EMBL/GenBank/DDBJ databases">
        <title>Comparative analysis of secretome profiles of manganese(II)-oxidizing ascomycete fungi.</title>
        <authorList>
            <consortium name="DOE Joint Genome Institute"/>
            <person name="Zeiner C.A."/>
            <person name="Purvine S.O."/>
            <person name="Zink E.M."/>
            <person name="Wu S."/>
            <person name="Pasa-Tolic L."/>
            <person name="Chaput D.L."/>
            <person name="Haridas S."/>
            <person name="Grigoriev I.V."/>
            <person name="Santelli C.M."/>
            <person name="Hansel C.M."/>
        </authorList>
    </citation>
    <scope>NUCLEOTIDE SEQUENCE [LARGE SCALE GENOMIC DNA]</scope>
    <source>
        <strain evidence="10 11">AP3s5-JAC2a</strain>
    </source>
</reference>
<evidence type="ECO:0000256" key="5">
    <source>
        <dbReference type="ARBA" id="ARBA00022989"/>
    </source>
</evidence>
<feature type="transmembrane region" description="Helical" evidence="8">
    <location>
        <begin position="191"/>
        <end position="210"/>
    </location>
</feature>
<name>A0A177CQS2_9PLEO</name>
<dbReference type="PANTHER" id="PTHR31503:SF22">
    <property type="entry name" value="VACUOLAR CALCIUM ION TRANSPORTER"/>
    <property type="match status" value="1"/>
</dbReference>
<feature type="domain" description="Sodium/calcium exchanger membrane region" evidence="9">
    <location>
        <begin position="126"/>
        <end position="280"/>
    </location>
</feature>
<dbReference type="GO" id="GO:0000329">
    <property type="term" value="C:fungal-type vacuole membrane"/>
    <property type="evidence" value="ECO:0007669"/>
    <property type="project" value="TreeGrafter"/>
</dbReference>
<dbReference type="EMBL" id="KV441549">
    <property type="protein sequence ID" value="OAG09656.1"/>
    <property type="molecule type" value="Genomic_DNA"/>
</dbReference>
<dbReference type="AlphaFoldDB" id="A0A177CQS2"/>